<comment type="subcellular location">
    <subcellularLocation>
        <location evidence="1">Cell membrane</location>
        <topology evidence="1">Multi-pass membrane protein</topology>
    </subcellularLocation>
</comment>
<keyword evidence="5 7" id="KW-1133">Transmembrane helix</keyword>
<evidence type="ECO:0000256" key="6">
    <source>
        <dbReference type="ARBA" id="ARBA00023136"/>
    </source>
</evidence>
<keyword evidence="3" id="KW-1003">Cell membrane</keyword>
<evidence type="ECO:0000256" key="1">
    <source>
        <dbReference type="ARBA" id="ARBA00004651"/>
    </source>
</evidence>
<evidence type="ECO:0000256" key="2">
    <source>
        <dbReference type="ARBA" id="ARBA00006679"/>
    </source>
</evidence>
<evidence type="ECO:0000256" key="5">
    <source>
        <dbReference type="ARBA" id="ARBA00022989"/>
    </source>
</evidence>
<keyword evidence="4 7" id="KW-0812">Transmembrane</keyword>
<dbReference type="RefSeq" id="WP_379663958.1">
    <property type="nucleotide sequence ID" value="NZ_JBHUDG010000049.1"/>
</dbReference>
<reference evidence="9" key="1">
    <citation type="journal article" date="2019" name="Int. J. Syst. Evol. Microbiol.">
        <title>The Global Catalogue of Microorganisms (GCM) 10K type strain sequencing project: providing services to taxonomists for standard genome sequencing and annotation.</title>
        <authorList>
            <consortium name="The Broad Institute Genomics Platform"/>
            <consortium name="The Broad Institute Genome Sequencing Center for Infectious Disease"/>
            <person name="Wu L."/>
            <person name="Ma J."/>
        </authorList>
    </citation>
    <scope>NUCLEOTIDE SEQUENCE [LARGE SCALE GENOMIC DNA]</scope>
    <source>
        <strain evidence="9">CCUG 53762</strain>
    </source>
</reference>
<feature type="transmembrane region" description="Helical" evidence="7">
    <location>
        <begin position="117"/>
        <end position="139"/>
    </location>
</feature>
<dbReference type="Proteomes" id="UP001597118">
    <property type="component" value="Unassembled WGS sequence"/>
</dbReference>
<name>A0ABW4IFQ0_9SPHI</name>
<dbReference type="InterPro" id="IPR032808">
    <property type="entry name" value="DoxX"/>
</dbReference>
<dbReference type="Pfam" id="PF07681">
    <property type="entry name" value="DoxX"/>
    <property type="match status" value="1"/>
</dbReference>
<keyword evidence="6 7" id="KW-0472">Membrane</keyword>
<dbReference type="PANTHER" id="PTHR33452">
    <property type="entry name" value="OXIDOREDUCTASE CATD-RELATED"/>
    <property type="match status" value="1"/>
</dbReference>
<evidence type="ECO:0000256" key="3">
    <source>
        <dbReference type="ARBA" id="ARBA00022475"/>
    </source>
</evidence>
<keyword evidence="9" id="KW-1185">Reference proteome</keyword>
<gene>
    <name evidence="8" type="ORF">ACFSAH_17075</name>
</gene>
<sequence>MNLVHKIEHWGDHYHSKATDVIRICLGVIILMKGITVIMSRDAVYSLLLDSGKFDFSSVLLAGIVHYIVFAHIVGGIFLIVGLLTRFAAVIQIPILLGAILFVNITKGFTFFNSELWLSIMVLLLLVVFWIIGAGPYSVDNTIHKKRI</sequence>
<evidence type="ECO:0000256" key="7">
    <source>
        <dbReference type="SAM" id="Phobius"/>
    </source>
</evidence>
<evidence type="ECO:0000313" key="8">
    <source>
        <dbReference type="EMBL" id="MFD1631590.1"/>
    </source>
</evidence>
<feature type="transmembrane region" description="Helical" evidence="7">
    <location>
        <begin position="21"/>
        <end position="39"/>
    </location>
</feature>
<organism evidence="8 9">
    <name type="scientific">Pseudopedobacter beijingensis</name>
    <dbReference type="NCBI Taxonomy" id="1207056"/>
    <lineage>
        <taxon>Bacteria</taxon>
        <taxon>Pseudomonadati</taxon>
        <taxon>Bacteroidota</taxon>
        <taxon>Sphingobacteriia</taxon>
        <taxon>Sphingobacteriales</taxon>
        <taxon>Sphingobacteriaceae</taxon>
        <taxon>Pseudopedobacter</taxon>
    </lineage>
</organism>
<evidence type="ECO:0000256" key="4">
    <source>
        <dbReference type="ARBA" id="ARBA00022692"/>
    </source>
</evidence>
<evidence type="ECO:0000313" key="9">
    <source>
        <dbReference type="Proteomes" id="UP001597118"/>
    </source>
</evidence>
<feature type="transmembrane region" description="Helical" evidence="7">
    <location>
        <begin position="59"/>
        <end position="80"/>
    </location>
</feature>
<comment type="caution">
    <text evidence="8">The sequence shown here is derived from an EMBL/GenBank/DDBJ whole genome shotgun (WGS) entry which is preliminary data.</text>
</comment>
<dbReference type="InterPro" id="IPR051907">
    <property type="entry name" value="DoxX-like_oxidoreductase"/>
</dbReference>
<comment type="similarity">
    <text evidence="2">Belongs to the DoxX family.</text>
</comment>
<feature type="transmembrane region" description="Helical" evidence="7">
    <location>
        <begin position="87"/>
        <end position="105"/>
    </location>
</feature>
<protein>
    <submittedName>
        <fullName evidence="8">DoxX family protein</fullName>
    </submittedName>
</protein>
<accession>A0ABW4IFQ0</accession>
<dbReference type="PANTHER" id="PTHR33452:SF1">
    <property type="entry name" value="INNER MEMBRANE PROTEIN YPHA-RELATED"/>
    <property type="match status" value="1"/>
</dbReference>
<dbReference type="EMBL" id="JBHUDG010000049">
    <property type="protein sequence ID" value="MFD1631590.1"/>
    <property type="molecule type" value="Genomic_DNA"/>
</dbReference>
<proteinExistence type="inferred from homology"/>